<keyword evidence="2" id="KW-1185">Reference proteome</keyword>
<reference evidence="1 2" key="1">
    <citation type="submission" date="2019-02" db="EMBL/GenBank/DDBJ databases">
        <title>Deep-cultivation of Planctomycetes and their phenomic and genomic characterization uncovers novel biology.</title>
        <authorList>
            <person name="Wiegand S."/>
            <person name="Jogler M."/>
            <person name="Boedeker C."/>
            <person name="Pinto D."/>
            <person name="Vollmers J."/>
            <person name="Rivas-Marin E."/>
            <person name="Kohn T."/>
            <person name="Peeters S.H."/>
            <person name="Heuer A."/>
            <person name="Rast P."/>
            <person name="Oberbeckmann S."/>
            <person name="Bunk B."/>
            <person name="Jeske O."/>
            <person name="Meyerdierks A."/>
            <person name="Storesund J.E."/>
            <person name="Kallscheuer N."/>
            <person name="Luecker S."/>
            <person name="Lage O.M."/>
            <person name="Pohl T."/>
            <person name="Merkel B.J."/>
            <person name="Hornburger P."/>
            <person name="Mueller R.-W."/>
            <person name="Bruemmer F."/>
            <person name="Labrenz M."/>
            <person name="Spormann A.M."/>
            <person name="Op den Camp H."/>
            <person name="Overmann J."/>
            <person name="Amann R."/>
            <person name="Jetten M.S.M."/>
            <person name="Mascher T."/>
            <person name="Medema M.H."/>
            <person name="Devos D.P."/>
            <person name="Kaster A.-K."/>
            <person name="Ovreas L."/>
            <person name="Rohde M."/>
            <person name="Galperin M.Y."/>
            <person name="Jogler C."/>
        </authorList>
    </citation>
    <scope>NUCLEOTIDE SEQUENCE [LARGE SCALE GENOMIC DNA]</scope>
    <source>
        <strain evidence="1 2">Pla110</strain>
    </source>
</reference>
<gene>
    <name evidence="1" type="ORF">Pla110_44150</name>
</gene>
<evidence type="ECO:0000313" key="1">
    <source>
        <dbReference type="EMBL" id="QDU82654.1"/>
    </source>
</evidence>
<proteinExistence type="predicted"/>
<sequence>MGRAYNMYGEEIEIHQKCRCLVGPKQEGEPPKDGNQIWAKFSWSEQAVIVRWDSDIQSYEGTQGCWMEESRHYWHYDPDWWAPINWEAINGKDGG</sequence>
<organism evidence="1 2">
    <name type="scientific">Polystyrenella longa</name>
    <dbReference type="NCBI Taxonomy" id="2528007"/>
    <lineage>
        <taxon>Bacteria</taxon>
        <taxon>Pseudomonadati</taxon>
        <taxon>Planctomycetota</taxon>
        <taxon>Planctomycetia</taxon>
        <taxon>Planctomycetales</taxon>
        <taxon>Planctomycetaceae</taxon>
        <taxon>Polystyrenella</taxon>
    </lineage>
</organism>
<dbReference type="AlphaFoldDB" id="A0A518CTZ4"/>
<dbReference type="KEGG" id="plon:Pla110_44150"/>
<accession>A0A518CTZ4</accession>
<protein>
    <submittedName>
        <fullName evidence="1">Uncharacterized protein</fullName>
    </submittedName>
</protein>
<name>A0A518CTZ4_9PLAN</name>
<dbReference type="EMBL" id="CP036281">
    <property type="protein sequence ID" value="QDU82654.1"/>
    <property type="molecule type" value="Genomic_DNA"/>
</dbReference>
<dbReference type="Proteomes" id="UP000317178">
    <property type="component" value="Chromosome"/>
</dbReference>
<dbReference type="RefSeq" id="WP_144999029.1">
    <property type="nucleotide sequence ID" value="NZ_CP036281.1"/>
</dbReference>
<evidence type="ECO:0000313" key="2">
    <source>
        <dbReference type="Proteomes" id="UP000317178"/>
    </source>
</evidence>